<feature type="region of interest" description="Disordered" evidence="9">
    <location>
        <begin position="1059"/>
        <end position="1112"/>
    </location>
</feature>
<dbReference type="Pfam" id="PF03759">
    <property type="entry name" value="PRONE"/>
    <property type="match status" value="1"/>
</dbReference>
<dbReference type="FunFam" id="1.10.10.60:FF:000016">
    <property type="entry name" value="Transcriptional activator Myb isoform A"/>
    <property type="match status" value="1"/>
</dbReference>
<feature type="domain" description="Myb-like" evidence="10">
    <location>
        <begin position="146"/>
        <end position="196"/>
    </location>
</feature>
<evidence type="ECO:0000256" key="6">
    <source>
        <dbReference type="ARBA" id="ARBA00023163"/>
    </source>
</evidence>
<dbReference type="SMART" id="SM00717">
    <property type="entry name" value="SANT"/>
    <property type="match status" value="3"/>
</dbReference>
<dbReference type="PANTHER" id="PTHR33101">
    <property type="entry name" value="ROP GUANINE NUCLEOTIDE EXCHANGE FACTOR 1"/>
    <property type="match status" value="1"/>
</dbReference>
<dbReference type="FunFam" id="1.20.58.2010:FF:000001">
    <property type="entry name" value="Rop guanine nucleotide exchange factor 14"/>
    <property type="match status" value="1"/>
</dbReference>
<dbReference type="FunFam" id="1.10.10.60:FF:000010">
    <property type="entry name" value="Transcriptional activator Myb isoform A"/>
    <property type="match status" value="1"/>
</dbReference>
<dbReference type="OMA" id="QGFASEC"/>
<keyword evidence="14" id="KW-1185">Reference proteome</keyword>
<keyword evidence="5" id="KW-0238">DNA-binding</keyword>
<evidence type="ECO:0000256" key="7">
    <source>
        <dbReference type="ARBA" id="ARBA00023242"/>
    </source>
</evidence>
<gene>
    <name evidence="13" type="ORF">C5167_051042</name>
</gene>
<dbReference type="Gramene" id="RZC75560">
    <property type="protein sequence ID" value="RZC75560"/>
    <property type="gene ID" value="C5167_051042"/>
</dbReference>
<reference evidence="13 14" key="1">
    <citation type="journal article" date="2018" name="Science">
        <title>The opium poppy genome and morphinan production.</title>
        <authorList>
            <person name="Guo L."/>
            <person name="Winzer T."/>
            <person name="Yang X."/>
            <person name="Li Y."/>
            <person name="Ning Z."/>
            <person name="He Z."/>
            <person name="Teodor R."/>
            <person name="Lu Y."/>
            <person name="Bowser T.A."/>
            <person name="Graham I.A."/>
            <person name="Ye K."/>
        </authorList>
    </citation>
    <scope>NUCLEOTIDE SEQUENCE [LARGE SCALE GENOMIC DNA]</scope>
    <source>
        <strain evidence="14">cv. HN1</strain>
        <tissue evidence="13">Leaves</tissue>
    </source>
</reference>
<sequence>MESDRNPGDGGAEVHVAAPLEGGNQNGLQRTRTSHGRTSGPTRRSTKGQWTAEEDTILCRAVQRFKGRNWKKIAECFKDRTDVQCLHRWQKVLNPELVKGPWSKEEDEVIVELVKKHGAKKWSTIAQALPGRIGKQCRERWHNHLNPNINKEAWTQEEEVALIHAHQIYGNKWAELTKFLPGRTDNMIKNHWNSSVKKKLDSYLASGLLAQFQGLPHVGNLNQYPPSSSRAQNSGRDDSCLKDGSEMEEVSECSQPSTAHACSQTDNNMDNSYIPVHSQDDFRLTEEFGHIESQTSNPSCSQQYYTTLEEVACAGREIPCGQATSVKSPAHNFMCHSGNSDYFLQEPSAFFEPSRPCTTGAKEDLETGSLMSGGSSMEHNVVRADNQEQASMSQTDRSGVFNSEEGTNGCFSSVNGHSNAMICRSDSQSSETGRSLAPQPYYPLSSSDMLSTYCGEPLMNYSSLLCAGEGTVSFGNKCSGMRDMPSGIQDPEAFTSSCDGFIYPEAGCSNSPCDDDIEKDCLPSNPNWVKDASKPVPVDIFASLNLDGVETHTSVDKGRKNDVEDPDQGTLFYEPPRFPSLDLPFLSCDLIQSGGDLQQAYSPLGIRQLTMSSMNCYSPYRLFDSPSRDDSPDGVLKSAAKSFQGTPSILKKRPREFFSPLQDRKCGKKHDGKIMNSSESPGLDVVFDENVVGNITLSAIKSVLFSPPNNHRYHLGVSTSDKENVDHGGISSSDGRILENVSETGPRRNQEADDGLVASDTMDLGDTTEMVQQPSRVLVEHNINDRVFFSPDRERYPTNRVFNAQSPKDQHSRSLETSSAQNAQSGRSEHCSVNVFVSPTSERRNGRRLVPATSAQCFPLSLPLEVASKNAGIDGDTENISLFGGTPSIKKGFESPSAWKSPWFMNSFLPGPRVDTDITIEDIGYFMSPGERSYDALGLMQQLREQTAAVVAEAHEVLASGQKDPPDGKLCDQEDSGNELLTERRVLDFSECGTPGKGTENRRSAGATSFELTMVVRVLEQEDNNIERSRLHSTNNNNKAMYEPNTGRRKSHSLILDNVTGGSPVEEKVSSRSHGSNVPSSLENQQIGSVFNKDRGPKSRLGNGGGLPLARDKNSDIEMMKERFAKLLLGEDMSGGGKGVSSALALSNAITNLAASVFGEQSRLEPMSVERKARWRKEIDWLLSVTDHIVEFVPSQQKSKDGVNMEIMTTCQRTDLLMNIPALRKLDAMLIEHLENFKDQNEFYYVSKDAKDAEKRNDDKWWLPTPKVPPNGLSDVSRKWLQFIKESVNQVLKAAMAINAQVLSEMQIPEDYIESLPKNGRASLGDSIYRSITDESFDPGEFLSTLDLSSEHKILDLKNRIEASIVIWKRKMTNKDSKSSWGSAVSLEKREIFEDRAETILLLLKHRFPGIPQSSLDISKIQFNKDVGQSILESYSRILESLAYTVMSRTEDVLYADSLVHNPSLGESNRPLALDPPSNDEEPTQLETPGSMTLFDFMGWDDSAENDDKSKDSMGGNVDNMLKIDDAKVKNKLGNVVTNNNKRFSYIEKLENLGGLRSPTARH</sequence>
<comment type="subcellular location">
    <subcellularLocation>
        <location evidence="1">Nucleus</location>
    </subcellularLocation>
</comment>
<dbReference type="Gene3D" id="1.20.58.1310">
    <property type="entry name" value="PRONE domain, subdomain 2"/>
    <property type="match status" value="1"/>
</dbReference>
<feature type="domain" description="Myb-like" evidence="10">
    <location>
        <begin position="94"/>
        <end position="145"/>
    </location>
</feature>
<feature type="compositionally biased region" description="Polar residues" evidence="9">
    <location>
        <begin position="815"/>
        <end position="826"/>
    </location>
</feature>
<evidence type="ECO:0000256" key="4">
    <source>
        <dbReference type="ARBA" id="ARBA00023015"/>
    </source>
</evidence>
<dbReference type="GO" id="GO:0003677">
    <property type="term" value="F:DNA binding"/>
    <property type="evidence" value="ECO:0007669"/>
    <property type="project" value="UniProtKB-KW"/>
</dbReference>
<keyword evidence="2 8" id="KW-0344">Guanine-nucleotide releasing factor</keyword>
<dbReference type="PANTHER" id="PTHR33101:SF10">
    <property type="entry name" value="ROP GUANINE NUCLEOTIDE EXCHANGE FACTOR 12"/>
    <property type="match status" value="1"/>
</dbReference>
<evidence type="ECO:0000256" key="2">
    <source>
        <dbReference type="ARBA" id="ARBA00022658"/>
    </source>
</evidence>
<feature type="region of interest" description="Disordered" evidence="9">
    <location>
        <begin position="716"/>
        <end position="754"/>
    </location>
</feature>
<feature type="compositionally biased region" description="Polar residues" evidence="9">
    <location>
        <begin position="220"/>
        <end position="234"/>
    </location>
</feature>
<dbReference type="InterPro" id="IPR001005">
    <property type="entry name" value="SANT/Myb"/>
</dbReference>
<evidence type="ECO:0000259" key="12">
    <source>
        <dbReference type="PROSITE" id="PS51334"/>
    </source>
</evidence>
<feature type="domain" description="HTH myb-type" evidence="11">
    <location>
        <begin position="94"/>
        <end position="149"/>
    </location>
</feature>
<feature type="domain" description="PRONE" evidence="12">
    <location>
        <begin position="1107"/>
        <end position="1467"/>
    </location>
</feature>
<dbReference type="GO" id="GO:0005085">
    <property type="term" value="F:guanyl-nucleotide exchange factor activity"/>
    <property type="evidence" value="ECO:0007669"/>
    <property type="project" value="UniProtKB-UniRule"/>
</dbReference>
<evidence type="ECO:0000259" key="10">
    <source>
        <dbReference type="PROSITE" id="PS50090"/>
    </source>
</evidence>
<dbReference type="Gene3D" id="1.10.10.60">
    <property type="entry name" value="Homeodomain-like"/>
    <property type="match status" value="3"/>
</dbReference>
<evidence type="ECO:0000256" key="5">
    <source>
        <dbReference type="ARBA" id="ARBA00023125"/>
    </source>
</evidence>
<dbReference type="FunFam" id="1.20.58.1310:FF:000001">
    <property type="entry name" value="Rop guanine nucleotide exchange factor 9"/>
    <property type="match status" value="1"/>
</dbReference>
<feature type="region of interest" description="Disordered" evidence="9">
    <location>
        <begin position="1466"/>
        <end position="1488"/>
    </location>
</feature>
<evidence type="ECO:0000313" key="14">
    <source>
        <dbReference type="Proteomes" id="UP000316621"/>
    </source>
</evidence>
<keyword evidence="3" id="KW-0677">Repeat</keyword>
<accession>A0A4Y7KT70</accession>
<evidence type="ECO:0000256" key="1">
    <source>
        <dbReference type="ARBA" id="ARBA00004123"/>
    </source>
</evidence>
<evidence type="ECO:0000256" key="9">
    <source>
        <dbReference type="SAM" id="MobiDB-lite"/>
    </source>
</evidence>
<feature type="region of interest" description="Disordered" evidence="9">
    <location>
        <begin position="1032"/>
        <end position="1051"/>
    </location>
</feature>
<dbReference type="GO" id="GO:0006355">
    <property type="term" value="P:regulation of DNA-templated transcription"/>
    <property type="evidence" value="ECO:0007669"/>
    <property type="project" value="UniProtKB-ARBA"/>
</dbReference>
<dbReference type="InterPro" id="IPR005512">
    <property type="entry name" value="PRONE_dom"/>
</dbReference>
<feature type="region of interest" description="Disordered" evidence="9">
    <location>
        <begin position="220"/>
        <end position="249"/>
    </location>
</feature>
<feature type="region of interest" description="Disordered" evidence="9">
    <location>
        <begin position="1"/>
        <end position="50"/>
    </location>
</feature>
<dbReference type="InterPro" id="IPR038937">
    <property type="entry name" value="RopGEF"/>
</dbReference>
<feature type="domain" description="HTH myb-type" evidence="11">
    <location>
        <begin position="150"/>
        <end position="200"/>
    </location>
</feature>
<evidence type="ECO:0000259" key="11">
    <source>
        <dbReference type="PROSITE" id="PS51294"/>
    </source>
</evidence>
<dbReference type="GO" id="GO:0005634">
    <property type="term" value="C:nucleus"/>
    <property type="evidence" value="ECO:0007669"/>
    <property type="project" value="UniProtKB-SubCell"/>
</dbReference>
<dbReference type="InterPro" id="IPR009057">
    <property type="entry name" value="Homeodomain-like_sf"/>
</dbReference>
<dbReference type="PROSITE" id="PS51334">
    <property type="entry name" value="PRONE"/>
    <property type="match status" value="1"/>
</dbReference>
<dbReference type="PROSITE" id="PS50090">
    <property type="entry name" value="MYB_LIKE"/>
    <property type="match status" value="3"/>
</dbReference>
<keyword evidence="7" id="KW-0539">Nucleus</keyword>
<dbReference type="Pfam" id="PF00249">
    <property type="entry name" value="Myb_DNA-binding"/>
    <property type="match status" value="3"/>
</dbReference>
<feature type="compositionally biased region" description="Polar residues" evidence="9">
    <location>
        <begin position="26"/>
        <end position="49"/>
    </location>
</feature>
<feature type="domain" description="Myb-like" evidence="10">
    <location>
        <begin position="42"/>
        <end position="93"/>
    </location>
</feature>
<dbReference type="Proteomes" id="UP000316621">
    <property type="component" value="Chromosome 8"/>
</dbReference>
<proteinExistence type="predicted"/>
<feature type="compositionally biased region" description="Polar residues" evidence="9">
    <location>
        <begin position="1072"/>
        <end position="1089"/>
    </location>
</feature>
<dbReference type="FunFam" id="1.20.58.2010:FF:000003">
    <property type="entry name" value="Rop guanine nucleotide exchange factor 14"/>
    <property type="match status" value="1"/>
</dbReference>
<keyword evidence="6" id="KW-0804">Transcription</keyword>
<keyword evidence="4" id="KW-0805">Transcription regulation</keyword>
<evidence type="ECO:0000256" key="8">
    <source>
        <dbReference type="PROSITE-ProRule" id="PRU00663"/>
    </source>
</evidence>
<evidence type="ECO:0000256" key="3">
    <source>
        <dbReference type="ARBA" id="ARBA00022737"/>
    </source>
</evidence>
<evidence type="ECO:0000313" key="13">
    <source>
        <dbReference type="EMBL" id="RZC75560.1"/>
    </source>
</evidence>
<feature type="region of interest" description="Disordered" evidence="9">
    <location>
        <begin position="802"/>
        <end position="829"/>
    </location>
</feature>
<feature type="domain" description="HTH myb-type" evidence="11">
    <location>
        <begin position="42"/>
        <end position="93"/>
    </location>
</feature>
<dbReference type="SUPFAM" id="SSF46689">
    <property type="entry name" value="Homeodomain-like"/>
    <property type="match status" value="2"/>
</dbReference>
<dbReference type="CDD" id="cd00167">
    <property type="entry name" value="SANT"/>
    <property type="match status" value="3"/>
</dbReference>
<dbReference type="FunFam" id="1.10.10.60:FF:000324">
    <property type="entry name" value="Transcription factor MYB3R-2"/>
    <property type="match status" value="1"/>
</dbReference>
<dbReference type="Gene3D" id="1.20.58.2010">
    <property type="entry name" value="PRONE domain, subdomain 1"/>
    <property type="match status" value="1"/>
</dbReference>
<dbReference type="InterPro" id="IPR017930">
    <property type="entry name" value="Myb_dom"/>
</dbReference>
<feature type="compositionally biased region" description="Basic and acidic residues" evidence="9">
    <location>
        <begin position="235"/>
        <end position="245"/>
    </location>
</feature>
<organism evidence="13 14">
    <name type="scientific">Papaver somniferum</name>
    <name type="common">Opium poppy</name>
    <dbReference type="NCBI Taxonomy" id="3469"/>
    <lineage>
        <taxon>Eukaryota</taxon>
        <taxon>Viridiplantae</taxon>
        <taxon>Streptophyta</taxon>
        <taxon>Embryophyta</taxon>
        <taxon>Tracheophyta</taxon>
        <taxon>Spermatophyta</taxon>
        <taxon>Magnoliopsida</taxon>
        <taxon>Ranunculales</taxon>
        <taxon>Papaveraceae</taxon>
        <taxon>Papaveroideae</taxon>
        <taxon>Papaver</taxon>
    </lineage>
</organism>
<dbReference type="PROSITE" id="PS51294">
    <property type="entry name" value="HTH_MYB"/>
    <property type="match status" value="3"/>
</dbReference>
<name>A0A4Y7KT70_PAPSO</name>
<dbReference type="EMBL" id="CM010722">
    <property type="protein sequence ID" value="RZC75560.1"/>
    <property type="molecule type" value="Genomic_DNA"/>
</dbReference>
<protein>
    <submittedName>
        <fullName evidence="13">Uncharacterized protein</fullName>
    </submittedName>
</protein>